<accession>A0ABP9UM76</accession>
<evidence type="ECO:0000313" key="1">
    <source>
        <dbReference type="EMBL" id="GAA5482645.1"/>
    </source>
</evidence>
<name>A0ABP9UM76_9BACT</name>
<evidence type="ECO:0000313" key="2">
    <source>
        <dbReference type="Proteomes" id="UP001476282"/>
    </source>
</evidence>
<keyword evidence="2" id="KW-1185">Reference proteome</keyword>
<protein>
    <submittedName>
        <fullName evidence="1">Uncharacterized protein</fullName>
    </submittedName>
</protein>
<dbReference type="EMBL" id="BAABRI010000009">
    <property type="protein sequence ID" value="GAA5482645.1"/>
    <property type="molecule type" value="Genomic_DNA"/>
</dbReference>
<gene>
    <name evidence="1" type="ORF">Hsar01_01868</name>
</gene>
<organism evidence="1 2">
    <name type="scientific">Haloferula sargassicola</name>
    <dbReference type="NCBI Taxonomy" id="490096"/>
    <lineage>
        <taxon>Bacteria</taxon>
        <taxon>Pseudomonadati</taxon>
        <taxon>Verrucomicrobiota</taxon>
        <taxon>Verrucomicrobiia</taxon>
        <taxon>Verrucomicrobiales</taxon>
        <taxon>Verrucomicrobiaceae</taxon>
        <taxon>Haloferula</taxon>
    </lineage>
</organism>
<dbReference type="Proteomes" id="UP001476282">
    <property type="component" value="Unassembled WGS sequence"/>
</dbReference>
<proteinExistence type="predicted"/>
<sequence length="50" mass="5534">MISLILAIAIWIVIRAQLIADGVWEDENGGEQPKRAIIVPEDEAKAYEGQ</sequence>
<reference evidence="1 2" key="1">
    <citation type="submission" date="2024-02" db="EMBL/GenBank/DDBJ databases">
        <title>Haloferula sargassicola NBRC 104335.</title>
        <authorList>
            <person name="Ichikawa N."/>
            <person name="Katano-Makiyama Y."/>
            <person name="Hidaka K."/>
        </authorList>
    </citation>
    <scope>NUCLEOTIDE SEQUENCE [LARGE SCALE GENOMIC DNA]</scope>
    <source>
        <strain evidence="1 2">NBRC 104335</strain>
    </source>
</reference>
<comment type="caution">
    <text evidence="1">The sequence shown here is derived from an EMBL/GenBank/DDBJ whole genome shotgun (WGS) entry which is preliminary data.</text>
</comment>